<reference evidence="6" key="1">
    <citation type="submission" date="2022-07" db="EMBL/GenBank/DDBJ databases">
        <title>Phylogenomic reconstructions and comparative analyses of Kickxellomycotina fungi.</title>
        <authorList>
            <person name="Reynolds N.K."/>
            <person name="Stajich J.E."/>
            <person name="Barry K."/>
            <person name="Grigoriev I.V."/>
            <person name="Crous P."/>
            <person name="Smith M.E."/>
        </authorList>
    </citation>
    <scope>NUCLEOTIDE SEQUENCE</scope>
    <source>
        <strain evidence="6">NBRC 100468</strain>
    </source>
</reference>
<dbReference type="InterPro" id="IPR050781">
    <property type="entry name" value="CWC22_splicing_factor"/>
</dbReference>
<comment type="caution">
    <text evidence="6">The sequence shown here is derived from an EMBL/GenBank/DDBJ whole genome shotgun (WGS) entry which is preliminary data.</text>
</comment>
<evidence type="ECO:0000256" key="4">
    <source>
        <dbReference type="SAM" id="MobiDB-lite"/>
    </source>
</evidence>
<evidence type="ECO:0000259" key="5">
    <source>
        <dbReference type="PROSITE" id="PS51366"/>
    </source>
</evidence>
<feature type="compositionally biased region" description="Basic and acidic residues" evidence="4">
    <location>
        <begin position="266"/>
        <end position="278"/>
    </location>
</feature>
<dbReference type="SMART" id="SM00544">
    <property type="entry name" value="MA3"/>
    <property type="match status" value="1"/>
</dbReference>
<dbReference type="GO" id="GO:0005730">
    <property type="term" value="C:nucleolus"/>
    <property type="evidence" value="ECO:0007669"/>
    <property type="project" value="UniProtKB-SubCell"/>
</dbReference>
<dbReference type="SMART" id="SM00543">
    <property type="entry name" value="MIF4G"/>
    <property type="match status" value="1"/>
</dbReference>
<evidence type="ECO:0000313" key="7">
    <source>
        <dbReference type="Proteomes" id="UP001150538"/>
    </source>
</evidence>
<dbReference type="EMBL" id="JANBPU010000075">
    <property type="protein sequence ID" value="KAJ1917307.1"/>
    <property type="molecule type" value="Genomic_DNA"/>
</dbReference>
<name>A0A9W7ZZ66_9FUNG</name>
<organism evidence="6 7">
    <name type="scientific">Mycoemilia scoparia</name>
    <dbReference type="NCBI Taxonomy" id="417184"/>
    <lineage>
        <taxon>Eukaryota</taxon>
        <taxon>Fungi</taxon>
        <taxon>Fungi incertae sedis</taxon>
        <taxon>Zoopagomycota</taxon>
        <taxon>Kickxellomycotina</taxon>
        <taxon>Kickxellomycetes</taxon>
        <taxon>Kickxellales</taxon>
        <taxon>Kickxellaceae</taxon>
        <taxon>Mycoemilia</taxon>
    </lineage>
</organism>
<evidence type="ECO:0000256" key="3">
    <source>
        <dbReference type="ARBA" id="ARBA00023242"/>
    </source>
</evidence>
<dbReference type="InterPro" id="IPR016024">
    <property type="entry name" value="ARM-type_fold"/>
</dbReference>
<feature type="domain" description="MI" evidence="5">
    <location>
        <begin position="626"/>
        <end position="770"/>
    </location>
</feature>
<dbReference type="InterPro" id="IPR003891">
    <property type="entry name" value="Initiation_fac_eIF4g_MI"/>
</dbReference>
<sequence length="864" mass="97631">MRKKNKTAQLPEDIVAELERNTDNSDKRNFSKKFKNAASVRKKARKQSRLEKKQRKNLNNRKISIADQEPLTQKQGPKKDVHNKIGDKRRREEDQTTDQEKMAKLAKKNPKLYNLLSKSNLVDPGLAVGEDGSAGYRDPEEMEMRRLEKKLKIKQGKGLSKGFADDGLDFLLEGISFGSGGLRNNTKKPTESSEAGNLEADLSDEEVEEYSESDSESAQSEEDIEEENEVLESPESNDDSSAASDEDDGYIEKADDSRLSPNNTKESQKDEVPAKEPEPTTTPTTASKYIPPSLRAKMMGQDSNDQKLMKIRRLVQGQINRLSESNMESIIGEIENIYFRFSRGDVNEILTRAVIQSIRSRIHMLGTFLCINAAFVSAIYKIVGLEAGANLVQSLMEQFEDTFNSNIEHINKANGAVDEDFAMNMGKDCTNLVAFLSELYNFKVVTSQLVYDVMTLCANNLNEFTAELLLKIIQISGVDLRKDDPLKLKEIIIGVNNSFSESKSLENNTRCKFMIETLSNLKNNRLKRTMGANADNVARLLKFIANLSKKRTVIMSEPINIGLRDIRDSKTKGKWWLVGSSWVGNGDTNSNANDNAVSLPKSELDKENVATQKLLRLAKKHHMNTDVRKSIFVTIMSSEDYTDAFERLMRLGLKEVQQREIIRVLLHCCCQEKVFNLYYPLIAQSLCGLDYSHKITLQYTLWDFMRDIGETDVGGLGRIGSAGGVDDDIGFGDGTHKQVPLRRIVNTAKFYGWMLGKQSLSLTVLKTVTFPKLQEKARIFFELMFNQVFLLFKGMTKEDSNNLQEIFSRAAVIPSLSKGITFFLHHFVKSGSKLENDEEKKVVKWCYRIVKEVLQKESSSEALM</sequence>
<feature type="compositionally biased region" description="Acidic residues" evidence="4">
    <location>
        <begin position="201"/>
        <end position="249"/>
    </location>
</feature>
<feature type="compositionally biased region" description="Basic and acidic residues" evidence="4">
    <location>
        <begin position="17"/>
        <end position="29"/>
    </location>
</feature>
<proteinExistence type="inferred from homology"/>
<keyword evidence="7" id="KW-1185">Reference proteome</keyword>
<dbReference type="GO" id="GO:0042274">
    <property type="term" value="P:ribosomal small subunit biogenesis"/>
    <property type="evidence" value="ECO:0007669"/>
    <property type="project" value="TreeGrafter"/>
</dbReference>
<accession>A0A9W7ZZ66</accession>
<comment type="similarity">
    <text evidence="2">Belongs to the CWC22 family.</text>
</comment>
<feature type="region of interest" description="Disordered" evidence="4">
    <location>
        <begin position="174"/>
        <end position="291"/>
    </location>
</feature>
<dbReference type="OrthoDB" id="361797at2759"/>
<feature type="compositionally biased region" description="Basic residues" evidence="4">
    <location>
        <begin position="30"/>
        <end position="59"/>
    </location>
</feature>
<comment type="subcellular location">
    <subcellularLocation>
        <location evidence="1">Nucleus</location>
        <location evidence="1">Nucleolus</location>
    </subcellularLocation>
</comment>
<gene>
    <name evidence="6" type="primary">SGD1</name>
    <name evidence="6" type="ORF">H4219_003266</name>
</gene>
<dbReference type="PANTHER" id="PTHR18034:SF4">
    <property type="entry name" value="NUCLEOLAR MIF4G DOMAIN-CONTAINING PROTEIN 1"/>
    <property type="match status" value="1"/>
</dbReference>
<feature type="compositionally biased region" description="Basic and acidic residues" evidence="4">
    <location>
        <begin position="77"/>
        <end position="103"/>
    </location>
</feature>
<dbReference type="PANTHER" id="PTHR18034">
    <property type="entry name" value="CELL CYCLE CONTROL PROTEIN CWF22-RELATED"/>
    <property type="match status" value="1"/>
</dbReference>
<dbReference type="PROSITE" id="PS51366">
    <property type="entry name" value="MI"/>
    <property type="match status" value="1"/>
</dbReference>
<feature type="region of interest" description="Disordered" evidence="4">
    <location>
        <begin position="1"/>
        <end position="110"/>
    </location>
</feature>
<dbReference type="Proteomes" id="UP001150538">
    <property type="component" value="Unassembled WGS sequence"/>
</dbReference>
<dbReference type="InterPro" id="IPR003890">
    <property type="entry name" value="MIF4G-like_typ-3"/>
</dbReference>
<dbReference type="SUPFAM" id="SSF48371">
    <property type="entry name" value="ARM repeat"/>
    <property type="match status" value="1"/>
</dbReference>
<evidence type="ECO:0000256" key="2">
    <source>
        <dbReference type="ARBA" id="ARBA00006856"/>
    </source>
</evidence>
<keyword evidence="3" id="KW-0539">Nucleus</keyword>
<dbReference type="Pfam" id="PF02847">
    <property type="entry name" value="MA3"/>
    <property type="match status" value="1"/>
</dbReference>
<dbReference type="GO" id="GO:0003723">
    <property type="term" value="F:RNA binding"/>
    <property type="evidence" value="ECO:0007669"/>
    <property type="project" value="InterPro"/>
</dbReference>
<protein>
    <submittedName>
        <fullName evidence="6">Suppressor of glycerol defect</fullName>
    </submittedName>
</protein>
<evidence type="ECO:0000313" key="6">
    <source>
        <dbReference type="EMBL" id="KAJ1917307.1"/>
    </source>
</evidence>
<evidence type="ECO:0000256" key="1">
    <source>
        <dbReference type="ARBA" id="ARBA00004604"/>
    </source>
</evidence>
<dbReference type="Pfam" id="PF02854">
    <property type="entry name" value="MIF4G"/>
    <property type="match status" value="1"/>
</dbReference>
<dbReference type="Gene3D" id="1.25.40.180">
    <property type="match status" value="1"/>
</dbReference>
<dbReference type="AlphaFoldDB" id="A0A9W7ZZ66"/>